<organism evidence="1">
    <name type="scientific">uncultured marine phage</name>
    <dbReference type="NCBI Taxonomy" id="707152"/>
    <lineage>
        <taxon>Viruses</taxon>
        <taxon>environmental samples</taxon>
    </lineage>
</organism>
<evidence type="ECO:0000313" key="1">
    <source>
        <dbReference type="EMBL" id="CAG7581671.1"/>
    </source>
</evidence>
<protein>
    <submittedName>
        <fullName evidence="1">Uncharacterized protein</fullName>
    </submittedName>
</protein>
<accession>A0A8D9FQN8</accession>
<proteinExistence type="predicted"/>
<dbReference type="EMBL" id="OU342829">
    <property type="protein sequence ID" value="CAG7581671.1"/>
    <property type="molecule type" value="Genomic_DNA"/>
</dbReference>
<gene>
    <name evidence="1" type="ORF">SLAVMIC_00967</name>
</gene>
<name>A0A8D9FQN8_9VIRU</name>
<reference evidence="1" key="1">
    <citation type="submission" date="2021-06" db="EMBL/GenBank/DDBJ databases">
        <authorList>
            <person name="Gannon L."/>
            <person name="Redgwell R T."/>
            <person name="Michniewski S."/>
            <person name="Harrison D C."/>
            <person name="Millard A."/>
        </authorList>
    </citation>
    <scope>NUCLEOTIDE SEQUENCE</scope>
</reference>
<sequence length="86" mass="10230">MKIKEGDYVILKYKNTKDYKKGMVSEIHKNIDGNNEVDVLTINLDVPLKTINGIPDWENQMAYRYECKLDVQRNREERLKKLLDNE</sequence>